<dbReference type="CDD" id="cd00586">
    <property type="entry name" value="4HBT"/>
    <property type="match status" value="1"/>
</dbReference>
<evidence type="ECO:0000313" key="3">
    <source>
        <dbReference type="Proteomes" id="UP001275440"/>
    </source>
</evidence>
<protein>
    <submittedName>
        <fullName evidence="2">Acyl-CoA thioesterase</fullName>
    </submittedName>
</protein>
<name>A0ABU3WPS4_9NOCA</name>
<keyword evidence="3" id="KW-1185">Reference proteome</keyword>
<accession>A0ABU3WPS4</accession>
<gene>
    <name evidence="2" type="ORF">F8M49_12660</name>
</gene>
<feature type="compositionally biased region" description="Polar residues" evidence="1">
    <location>
        <begin position="7"/>
        <end position="20"/>
    </location>
</feature>
<sequence length="152" mass="16727">MRPARTASRTGSSPVTEQGGNEFSCTIEVRWADSDRLGHVNNTKFIEYMQEARIKFFRSATFEHLPVVVRKSDVEFLRPVKDESGPLTVTITAVRLGTTSYTLRHTVVDVHGNVCGTGDVVLVGFDPATDTARALTADERRMLGQYLAVPVG</sequence>
<evidence type="ECO:0000313" key="2">
    <source>
        <dbReference type="EMBL" id="MDV2475991.1"/>
    </source>
</evidence>
<dbReference type="InterPro" id="IPR029069">
    <property type="entry name" value="HotDog_dom_sf"/>
</dbReference>
<dbReference type="Pfam" id="PF13279">
    <property type="entry name" value="4HBT_2"/>
    <property type="match status" value="1"/>
</dbReference>
<organism evidence="2 3">
    <name type="scientific">Rhodococcus zopfii</name>
    <dbReference type="NCBI Taxonomy" id="43772"/>
    <lineage>
        <taxon>Bacteria</taxon>
        <taxon>Bacillati</taxon>
        <taxon>Actinomycetota</taxon>
        <taxon>Actinomycetes</taxon>
        <taxon>Mycobacteriales</taxon>
        <taxon>Nocardiaceae</taxon>
        <taxon>Rhodococcus</taxon>
    </lineage>
</organism>
<dbReference type="SUPFAM" id="SSF54637">
    <property type="entry name" value="Thioesterase/thiol ester dehydrase-isomerase"/>
    <property type="match status" value="1"/>
</dbReference>
<evidence type="ECO:0000256" key="1">
    <source>
        <dbReference type="SAM" id="MobiDB-lite"/>
    </source>
</evidence>
<dbReference type="EMBL" id="WBMO01000001">
    <property type="protein sequence ID" value="MDV2475991.1"/>
    <property type="molecule type" value="Genomic_DNA"/>
</dbReference>
<reference evidence="2 3" key="1">
    <citation type="submission" date="2019-10" db="EMBL/GenBank/DDBJ databases">
        <title>Draft Genome Assembly of Rhodococcus zopfii DSM44189.</title>
        <authorList>
            <person name="Sutton J.M."/>
            <person name="Akob D.M."/>
            <person name="Bushman T.J."/>
        </authorList>
    </citation>
    <scope>NUCLEOTIDE SEQUENCE [LARGE SCALE GENOMIC DNA]</scope>
    <source>
        <strain evidence="2 3">DSM 44189</strain>
    </source>
</reference>
<dbReference type="Gene3D" id="3.10.129.10">
    <property type="entry name" value="Hotdog Thioesterase"/>
    <property type="match status" value="1"/>
</dbReference>
<feature type="region of interest" description="Disordered" evidence="1">
    <location>
        <begin position="1"/>
        <end position="20"/>
    </location>
</feature>
<comment type="caution">
    <text evidence="2">The sequence shown here is derived from an EMBL/GenBank/DDBJ whole genome shotgun (WGS) entry which is preliminary data.</text>
</comment>
<dbReference type="Proteomes" id="UP001275440">
    <property type="component" value="Unassembled WGS sequence"/>
</dbReference>
<proteinExistence type="predicted"/>